<dbReference type="InterPro" id="IPR051678">
    <property type="entry name" value="AGP_Transferase"/>
</dbReference>
<accession>A0ABS1SDC0</accession>
<evidence type="ECO:0000259" key="1">
    <source>
        <dbReference type="Pfam" id="PF01636"/>
    </source>
</evidence>
<dbReference type="Pfam" id="PF01636">
    <property type="entry name" value="APH"/>
    <property type="match status" value="1"/>
</dbReference>
<evidence type="ECO:0000313" key="3">
    <source>
        <dbReference type="Proteomes" id="UP000644749"/>
    </source>
</evidence>
<dbReference type="RefSeq" id="WP_191312687.1">
    <property type="nucleotide sequence ID" value="NZ_BNCL01000029.1"/>
</dbReference>
<feature type="domain" description="Aminoglycoside phosphotransferase" evidence="1">
    <location>
        <begin position="50"/>
        <end position="266"/>
    </location>
</feature>
<dbReference type="Proteomes" id="UP000644749">
    <property type="component" value="Unassembled WGS sequence"/>
</dbReference>
<evidence type="ECO:0000313" key="2">
    <source>
        <dbReference type="EMBL" id="MBL3675491.1"/>
    </source>
</evidence>
<dbReference type="EMBL" id="JAESHT010000027">
    <property type="protein sequence ID" value="MBL3675491.1"/>
    <property type="molecule type" value="Genomic_DNA"/>
</dbReference>
<organism evidence="2 3">
    <name type="scientific">Paracoccus aerius</name>
    <dbReference type="NCBI Taxonomy" id="1915382"/>
    <lineage>
        <taxon>Bacteria</taxon>
        <taxon>Pseudomonadati</taxon>
        <taxon>Pseudomonadota</taxon>
        <taxon>Alphaproteobacteria</taxon>
        <taxon>Rhodobacterales</taxon>
        <taxon>Paracoccaceae</taxon>
        <taxon>Paracoccus</taxon>
    </lineage>
</organism>
<dbReference type="SUPFAM" id="SSF56112">
    <property type="entry name" value="Protein kinase-like (PK-like)"/>
    <property type="match status" value="1"/>
</dbReference>
<proteinExistence type="predicted"/>
<dbReference type="InterPro" id="IPR011009">
    <property type="entry name" value="Kinase-like_dom_sf"/>
</dbReference>
<dbReference type="PANTHER" id="PTHR21310">
    <property type="entry name" value="AMINOGLYCOSIDE PHOSPHOTRANSFERASE-RELATED-RELATED"/>
    <property type="match status" value="1"/>
</dbReference>
<name>A0ABS1SDC0_9RHOB</name>
<sequence>MRLWPDISDEDEFQRWRSASHLWLPVVMEIAQRANVNAISPTSFEAGTNLVVDLNGNAILKIFPPIYAAQFAAERIALRQLDGRLSVAIPQILAEGEDSGWSWLIITKLPGTVGSEVWSALSEQERLSILRDIGRTIAEVQAVDPGELLEMQPGWSDFIKRQAEGCINRHSRRGLQESLLADLPALVRAAPSVLPAEVEPVILTGEWIPENLLLTETSEGWRLAAVIDFGDVMTGWREYDLLGPSTFMCAGVPGRLQALLEGYGVPAEHYNDAMRRRLTTLMMLHRACDLRHIAIRDWQCSVGRLEDLEALIWPKTL</sequence>
<protein>
    <submittedName>
        <fullName evidence="2">Aminoglycoside phosphotransferase family protein</fullName>
    </submittedName>
</protein>
<reference evidence="2 3" key="1">
    <citation type="submission" date="2021-01" db="EMBL/GenBank/DDBJ databases">
        <title>011410 draft genome.</title>
        <authorList>
            <person name="Lang L."/>
        </authorList>
    </citation>
    <scope>NUCLEOTIDE SEQUENCE [LARGE SCALE GENOMIC DNA]</scope>
    <source>
        <strain evidence="2 3">KCTC 42845</strain>
    </source>
</reference>
<dbReference type="InterPro" id="IPR002575">
    <property type="entry name" value="Aminoglycoside_PTrfase"/>
</dbReference>
<comment type="caution">
    <text evidence="2">The sequence shown here is derived from an EMBL/GenBank/DDBJ whole genome shotgun (WGS) entry which is preliminary data.</text>
</comment>
<dbReference type="Gene3D" id="3.90.1200.10">
    <property type="match status" value="1"/>
</dbReference>
<gene>
    <name evidence="2" type="ORF">JL111_18625</name>
</gene>
<dbReference type="PIRSF" id="PIRSF000707">
    <property type="entry name" value="Hygromycin-B_kinase"/>
    <property type="match status" value="1"/>
</dbReference>
<dbReference type="InterPro" id="IPR016259">
    <property type="entry name" value="Hygromycin-B_Kinase"/>
</dbReference>
<keyword evidence="3" id="KW-1185">Reference proteome</keyword>
<dbReference type="CDD" id="cd05120">
    <property type="entry name" value="APH_ChoK_like"/>
    <property type="match status" value="1"/>
</dbReference>
<dbReference type="PANTHER" id="PTHR21310:SF15">
    <property type="entry name" value="AMINOGLYCOSIDE PHOSPHOTRANSFERASE DOMAIN-CONTAINING PROTEIN"/>
    <property type="match status" value="1"/>
</dbReference>